<feature type="binding site" evidence="10">
    <location>
        <position position="180"/>
    </location>
    <ligand>
        <name>Zn(2+)</name>
        <dbReference type="ChEBI" id="CHEBI:29105"/>
        <label>1</label>
    </ligand>
</feature>
<keyword evidence="5 10" id="KW-0479">Metal-binding</keyword>
<dbReference type="Pfam" id="PF07687">
    <property type="entry name" value="M20_dimer"/>
    <property type="match status" value="1"/>
</dbReference>
<evidence type="ECO:0000256" key="6">
    <source>
        <dbReference type="ARBA" id="ARBA00022801"/>
    </source>
</evidence>
<feature type="binding site" evidence="10">
    <location>
        <position position="85"/>
    </location>
    <ligand>
        <name>Zn(2+)</name>
        <dbReference type="ChEBI" id="CHEBI:29105"/>
        <label>1</label>
    </ligand>
</feature>
<dbReference type="InterPro" id="IPR002933">
    <property type="entry name" value="Peptidase_M20"/>
</dbReference>
<organism evidence="12 13">
    <name type="scientific">Strongylocentrotus purpuratus</name>
    <name type="common">Purple sea urchin</name>
    <dbReference type="NCBI Taxonomy" id="7668"/>
    <lineage>
        <taxon>Eukaryota</taxon>
        <taxon>Metazoa</taxon>
        <taxon>Echinodermata</taxon>
        <taxon>Eleutherozoa</taxon>
        <taxon>Echinozoa</taxon>
        <taxon>Echinoidea</taxon>
        <taxon>Euechinoidea</taxon>
        <taxon>Echinacea</taxon>
        <taxon>Camarodonta</taxon>
        <taxon>Echinidea</taxon>
        <taxon>Strongylocentrotidae</taxon>
        <taxon>Strongylocentrotus</taxon>
    </lineage>
</organism>
<keyword evidence="7 10" id="KW-0862">Zinc</keyword>
<dbReference type="FunFam" id="1.10.150.900:FF:000001">
    <property type="entry name" value="Aminoacylase-1, putative"/>
    <property type="match status" value="1"/>
</dbReference>
<dbReference type="GO" id="GO:0005737">
    <property type="term" value="C:cytoplasm"/>
    <property type="evidence" value="ECO:0007669"/>
    <property type="project" value="UniProtKB-SubCell"/>
</dbReference>
<dbReference type="KEGG" id="spu:578000"/>
<evidence type="ECO:0000256" key="4">
    <source>
        <dbReference type="ARBA" id="ARBA00022490"/>
    </source>
</evidence>
<dbReference type="Gene3D" id="3.40.630.10">
    <property type="entry name" value="Zn peptidases"/>
    <property type="match status" value="1"/>
</dbReference>
<dbReference type="Proteomes" id="UP000007110">
    <property type="component" value="Unassembled WGS sequence"/>
</dbReference>
<reference evidence="13" key="1">
    <citation type="submission" date="2015-02" db="EMBL/GenBank/DDBJ databases">
        <title>Genome sequencing for Strongylocentrotus purpuratus.</title>
        <authorList>
            <person name="Murali S."/>
            <person name="Liu Y."/>
            <person name="Vee V."/>
            <person name="English A."/>
            <person name="Wang M."/>
            <person name="Skinner E."/>
            <person name="Han Y."/>
            <person name="Muzny D.M."/>
            <person name="Worley K.C."/>
            <person name="Gibbs R.A."/>
        </authorList>
    </citation>
    <scope>NUCLEOTIDE SEQUENCE</scope>
</reference>
<dbReference type="PANTHER" id="PTHR45892">
    <property type="entry name" value="AMINOACYLASE-1"/>
    <property type="match status" value="1"/>
</dbReference>
<dbReference type="AlphaFoldDB" id="A0A7M7N014"/>
<dbReference type="Pfam" id="PF01546">
    <property type="entry name" value="Peptidase_M20"/>
    <property type="match status" value="1"/>
</dbReference>
<dbReference type="InterPro" id="IPR052083">
    <property type="entry name" value="Aminoacylase-1_M20A"/>
</dbReference>
<dbReference type="EC" id="3.5.1.14" evidence="3"/>
<dbReference type="OMA" id="MDCVETI"/>
<comment type="subcellular location">
    <subcellularLocation>
        <location evidence="1">Cytoplasm</location>
    </subcellularLocation>
</comment>
<feature type="binding site" evidence="10">
    <location>
        <position position="118"/>
    </location>
    <ligand>
        <name>Zn(2+)</name>
        <dbReference type="ChEBI" id="CHEBI:29105"/>
        <label>1</label>
    </ligand>
</feature>
<protein>
    <recommendedName>
        <fullName evidence="3">N-acyl-aliphatic-L-amino acid amidohydrolase</fullName>
        <ecNumber evidence="3">3.5.1.14</ecNumber>
    </recommendedName>
    <alternativeName>
        <fullName evidence="8">N-acyl-L-amino-acid amidohydrolase</fullName>
    </alternativeName>
</protein>
<name>A0A7M7N014_STRPU</name>
<evidence type="ECO:0000256" key="10">
    <source>
        <dbReference type="PIRSR" id="PIRSR036696-2"/>
    </source>
</evidence>
<dbReference type="RefSeq" id="XP_030829049.1">
    <property type="nucleotide sequence ID" value="XM_030973189.1"/>
</dbReference>
<dbReference type="GeneID" id="578000"/>
<dbReference type="EnsemblMetazoa" id="XM_030973189">
    <property type="protein sequence ID" value="XP_030829049"/>
    <property type="gene ID" value="LOC578000"/>
</dbReference>
<dbReference type="InterPro" id="IPR011650">
    <property type="entry name" value="Peptidase_M20_dimer"/>
</dbReference>
<evidence type="ECO:0000256" key="7">
    <source>
        <dbReference type="ARBA" id="ARBA00022833"/>
    </source>
</evidence>
<dbReference type="InParanoid" id="A0A7M7N014"/>
<dbReference type="GO" id="GO:0046872">
    <property type="term" value="F:metal ion binding"/>
    <property type="evidence" value="ECO:0007669"/>
    <property type="project" value="UniProtKB-KW"/>
</dbReference>
<comment type="cofactor">
    <cofactor evidence="10">
        <name>Zn(2+)</name>
        <dbReference type="ChEBI" id="CHEBI:29105"/>
    </cofactor>
    <text evidence="10">Binds 2 Zn(2+) ions per subunit.</text>
</comment>
<evidence type="ECO:0000256" key="3">
    <source>
        <dbReference type="ARBA" id="ARBA00011913"/>
    </source>
</evidence>
<dbReference type="FunFam" id="3.40.630.10:FF:000019">
    <property type="entry name" value="Aminoacylase 1"/>
    <property type="match status" value="1"/>
</dbReference>
<dbReference type="PIRSF" id="PIRSF036696">
    <property type="entry name" value="ACY-1"/>
    <property type="match status" value="1"/>
</dbReference>
<sequence length="404" mass="45611">MAAQTTVQHEQGAEDPAVTNFRRYLRIKTVEPDPDYAGAIEFLKEMAGEMGLPLQCIEVHPGKTIVIITWEGTYPTLKSIILNSHIDVVPASADHWKCDPFEAKKMENGDIYARGTQDMKCVGIQYLEAIRRLIKKGQRLLRTVHMLFVPDEELGGFKGMKLFVQTPQFQKLNMGFGLDEGLANPTEKFTLFYGERATWWIDVICTGDPGHASKFVEDTAAEKARKVMNAFLGYRDEEMKRLSTEKLGDIQTVNLVRMSGGVANNIVPIELRLRFDLRLSPQQTPEFLENKIKEMIASAGEGVSFEWIRKGVCYSTPLDDKNVWWQTFKKVCDEKKLELETGVFQAATDSCYIRALGIPVIGFSPINNTPILLHDHNEYLNEGVFLRGINIYESLISAIAIVPE</sequence>
<proteinExistence type="inferred from homology"/>
<dbReference type="SUPFAM" id="SSF55031">
    <property type="entry name" value="Bacterial exopeptidase dimerisation domain"/>
    <property type="match status" value="1"/>
</dbReference>
<reference evidence="12" key="2">
    <citation type="submission" date="2021-01" db="UniProtKB">
        <authorList>
            <consortium name="EnsemblMetazoa"/>
        </authorList>
    </citation>
    <scope>IDENTIFICATION</scope>
</reference>
<evidence type="ECO:0000256" key="1">
    <source>
        <dbReference type="ARBA" id="ARBA00004496"/>
    </source>
</evidence>
<evidence type="ECO:0000259" key="11">
    <source>
        <dbReference type="Pfam" id="PF07687"/>
    </source>
</evidence>
<feature type="binding site" evidence="10">
    <location>
        <position position="153"/>
    </location>
    <ligand>
        <name>Zn(2+)</name>
        <dbReference type="ChEBI" id="CHEBI:29105"/>
        <label>2</label>
    </ligand>
</feature>
<dbReference type="PROSITE" id="PS00759">
    <property type="entry name" value="ARGE_DAPE_CPG2_2"/>
    <property type="match status" value="1"/>
</dbReference>
<keyword evidence="4" id="KW-0963">Cytoplasm</keyword>
<dbReference type="InterPro" id="IPR036264">
    <property type="entry name" value="Bact_exopeptidase_dim_dom"/>
</dbReference>
<dbReference type="InterPro" id="IPR010159">
    <property type="entry name" value="N-acyl_aa_amidohydrolase"/>
</dbReference>
<dbReference type="InterPro" id="IPR001261">
    <property type="entry name" value="ArgE/DapE_CS"/>
</dbReference>
<evidence type="ECO:0000313" key="13">
    <source>
        <dbReference type="Proteomes" id="UP000007110"/>
    </source>
</evidence>
<evidence type="ECO:0000256" key="2">
    <source>
        <dbReference type="ARBA" id="ARBA00006247"/>
    </source>
</evidence>
<dbReference type="PANTHER" id="PTHR45892:SF1">
    <property type="entry name" value="AMINOACYLASE-1"/>
    <property type="match status" value="1"/>
</dbReference>
<feature type="binding site" evidence="10">
    <location>
        <position position="374"/>
    </location>
    <ligand>
        <name>Zn(2+)</name>
        <dbReference type="ChEBI" id="CHEBI:29105"/>
        <label>2</label>
    </ligand>
</feature>
<accession>A0A7M7N014</accession>
<dbReference type="Gene3D" id="1.10.150.900">
    <property type="match status" value="1"/>
</dbReference>
<keyword evidence="13" id="KW-1185">Reference proteome</keyword>
<evidence type="ECO:0000256" key="9">
    <source>
        <dbReference type="PIRSR" id="PIRSR036696-1"/>
    </source>
</evidence>
<feature type="binding site" evidence="10">
    <location>
        <position position="118"/>
    </location>
    <ligand>
        <name>Zn(2+)</name>
        <dbReference type="ChEBI" id="CHEBI:29105"/>
        <label>2</label>
    </ligand>
</feature>
<dbReference type="GO" id="GO:0006520">
    <property type="term" value="P:amino acid metabolic process"/>
    <property type="evidence" value="ECO:0007669"/>
    <property type="project" value="InterPro"/>
</dbReference>
<feature type="domain" description="Peptidase M20 dimerisation" evidence="11">
    <location>
        <begin position="193"/>
        <end position="300"/>
    </location>
</feature>
<evidence type="ECO:0000256" key="5">
    <source>
        <dbReference type="ARBA" id="ARBA00022723"/>
    </source>
</evidence>
<evidence type="ECO:0000256" key="8">
    <source>
        <dbReference type="ARBA" id="ARBA00029656"/>
    </source>
</evidence>
<dbReference type="GO" id="GO:0004046">
    <property type="term" value="F:aminoacylase activity"/>
    <property type="evidence" value="ECO:0000318"/>
    <property type="project" value="GO_Central"/>
</dbReference>
<evidence type="ECO:0000313" key="12">
    <source>
        <dbReference type="EnsemblMetazoa" id="XP_030829049"/>
    </source>
</evidence>
<dbReference type="CDD" id="cd05646">
    <property type="entry name" value="M20_AcylaseI_like"/>
    <property type="match status" value="1"/>
</dbReference>
<dbReference type="Gene3D" id="3.30.70.360">
    <property type="match status" value="1"/>
</dbReference>
<dbReference type="NCBIfam" id="TIGR01880">
    <property type="entry name" value="Ac-peptdase-euk"/>
    <property type="match status" value="1"/>
</dbReference>
<keyword evidence="6" id="KW-0378">Hydrolase</keyword>
<dbReference type="OrthoDB" id="3064516at2759"/>
<dbReference type="SUPFAM" id="SSF53187">
    <property type="entry name" value="Zn-dependent exopeptidases"/>
    <property type="match status" value="1"/>
</dbReference>
<comment type="similarity">
    <text evidence="2">Belongs to the peptidase M20A family.</text>
</comment>
<feature type="active site" evidence="9">
    <location>
        <position position="87"/>
    </location>
</feature>
<feature type="active site" description="Proton acceptor" evidence="9">
    <location>
        <position position="152"/>
    </location>
</feature>